<proteinExistence type="predicted"/>
<sequence>MSEINEFIADLVNHFSLSTVTDRSWFEIASIFGYFHPRTLFGFSFILQKRN</sequence>
<dbReference type="Proteomes" id="UP000183454">
    <property type="component" value="Unassembled WGS sequence"/>
</dbReference>
<dbReference type="AlphaFoldDB" id="A0A1H2PXI1"/>
<name>A0A1H2PXI1_9PROT</name>
<reference evidence="1 2" key="1">
    <citation type="submission" date="2016-10" db="EMBL/GenBank/DDBJ databases">
        <authorList>
            <person name="de Groot N.N."/>
        </authorList>
    </citation>
    <scope>NUCLEOTIDE SEQUENCE [LARGE SCALE GENOMIC DNA]</scope>
    <source>
        <strain evidence="1 2">Nm110</strain>
    </source>
</reference>
<evidence type="ECO:0000313" key="1">
    <source>
        <dbReference type="EMBL" id="SDV99573.1"/>
    </source>
</evidence>
<evidence type="ECO:0000313" key="2">
    <source>
        <dbReference type="Proteomes" id="UP000183454"/>
    </source>
</evidence>
<protein>
    <submittedName>
        <fullName evidence="1">Uncharacterized protein</fullName>
    </submittedName>
</protein>
<gene>
    <name evidence="1" type="ORF">SAMN05421882_100180</name>
</gene>
<dbReference type="EMBL" id="FNNH01000001">
    <property type="protein sequence ID" value="SDV99573.1"/>
    <property type="molecule type" value="Genomic_DNA"/>
</dbReference>
<organism evidence="1 2">
    <name type="scientific">Nitrosomonas communis</name>
    <dbReference type="NCBI Taxonomy" id="44574"/>
    <lineage>
        <taxon>Bacteria</taxon>
        <taxon>Pseudomonadati</taxon>
        <taxon>Pseudomonadota</taxon>
        <taxon>Betaproteobacteria</taxon>
        <taxon>Nitrosomonadales</taxon>
        <taxon>Nitrosomonadaceae</taxon>
        <taxon>Nitrosomonas</taxon>
    </lineage>
</organism>
<accession>A0A1H2PXI1</accession>